<proteinExistence type="predicted"/>
<sequence length="194" mass="22327">MNESVAEPEVLDSQATELEMLDRQDVELEVLATYDNMDNLFDIDNLDDDKGLFVSKTFEDWDQVANFMKKYVAAKVNAENQKVIKWTYLCCHAGKPVEKSSGVSCQLPKDIVEEIHFLTIVAKANATMQYRIIQEKYKMFRRDSVPGKDDAGMLLKRLNEKKIEDPQWAVSMEFDPVTSSLTHLFCMSPEQQIF</sequence>
<gene>
    <name evidence="1" type="ORF">CPELLU_LOCUS18300</name>
</gene>
<name>A0A9N9K517_9GLOM</name>
<comment type="caution">
    <text evidence="1">The sequence shown here is derived from an EMBL/GenBank/DDBJ whole genome shotgun (WGS) entry which is preliminary data.</text>
</comment>
<organism evidence="1 2">
    <name type="scientific">Cetraspora pellucida</name>
    <dbReference type="NCBI Taxonomy" id="1433469"/>
    <lineage>
        <taxon>Eukaryota</taxon>
        <taxon>Fungi</taxon>
        <taxon>Fungi incertae sedis</taxon>
        <taxon>Mucoromycota</taxon>
        <taxon>Glomeromycotina</taxon>
        <taxon>Glomeromycetes</taxon>
        <taxon>Diversisporales</taxon>
        <taxon>Gigasporaceae</taxon>
        <taxon>Cetraspora</taxon>
    </lineage>
</organism>
<keyword evidence="2" id="KW-1185">Reference proteome</keyword>
<dbReference type="AlphaFoldDB" id="A0A9N9K517"/>
<protein>
    <submittedName>
        <fullName evidence="1">8415_t:CDS:1</fullName>
    </submittedName>
</protein>
<accession>A0A9N9K517</accession>
<dbReference type="OrthoDB" id="2443878at2759"/>
<dbReference type="EMBL" id="CAJVQA010035685">
    <property type="protein sequence ID" value="CAG8807507.1"/>
    <property type="molecule type" value="Genomic_DNA"/>
</dbReference>
<evidence type="ECO:0000313" key="2">
    <source>
        <dbReference type="Proteomes" id="UP000789759"/>
    </source>
</evidence>
<dbReference type="Proteomes" id="UP000789759">
    <property type="component" value="Unassembled WGS sequence"/>
</dbReference>
<evidence type="ECO:0000313" key="1">
    <source>
        <dbReference type="EMBL" id="CAG8807507.1"/>
    </source>
</evidence>
<reference evidence="1" key="1">
    <citation type="submission" date="2021-06" db="EMBL/GenBank/DDBJ databases">
        <authorList>
            <person name="Kallberg Y."/>
            <person name="Tangrot J."/>
            <person name="Rosling A."/>
        </authorList>
    </citation>
    <scope>NUCLEOTIDE SEQUENCE</scope>
    <source>
        <strain evidence="1">FL966</strain>
    </source>
</reference>